<dbReference type="Proteomes" id="UP001732700">
    <property type="component" value="Chromosome 4D"/>
</dbReference>
<evidence type="ECO:0000313" key="1">
    <source>
        <dbReference type="EnsemblPlants" id="AVESA.00010b.r2.4DG0750520.1.CDS"/>
    </source>
</evidence>
<name>A0ACD5X4A2_AVESA</name>
<protein>
    <submittedName>
        <fullName evidence="1">Uncharacterized protein</fullName>
    </submittedName>
</protein>
<keyword evidence="2" id="KW-1185">Reference proteome</keyword>
<proteinExistence type="predicted"/>
<reference evidence="1" key="1">
    <citation type="submission" date="2021-05" db="EMBL/GenBank/DDBJ databases">
        <authorList>
            <person name="Scholz U."/>
            <person name="Mascher M."/>
            <person name="Fiebig A."/>
        </authorList>
    </citation>
    <scope>NUCLEOTIDE SEQUENCE [LARGE SCALE GENOMIC DNA]</scope>
</reference>
<accession>A0ACD5X4A2</accession>
<dbReference type="EnsemblPlants" id="AVESA.00010b.r2.4DG0750520.1">
    <property type="protein sequence ID" value="AVESA.00010b.r2.4DG0750520.1.CDS"/>
    <property type="gene ID" value="AVESA.00010b.r2.4DG0750520"/>
</dbReference>
<reference evidence="1" key="2">
    <citation type="submission" date="2025-09" db="UniProtKB">
        <authorList>
            <consortium name="EnsemblPlants"/>
        </authorList>
    </citation>
    <scope>IDENTIFICATION</scope>
</reference>
<organism evidence="1 2">
    <name type="scientific">Avena sativa</name>
    <name type="common">Oat</name>
    <dbReference type="NCBI Taxonomy" id="4498"/>
    <lineage>
        <taxon>Eukaryota</taxon>
        <taxon>Viridiplantae</taxon>
        <taxon>Streptophyta</taxon>
        <taxon>Embryophyta</taxon>
        <taxon>Tracheophyta</taxon>
        <taxon>Spermatophyta</taxon>
        <taxon>Magnoliopsida</taxon>
        <taxon>Liliopsida</taxon>
        <taxon>Poales</taxon>
        <taxon>Poaceae</taxon>
        <taxon>BOP clade</taxon>
        <taxon>Pooideae</taxon>
        <taxon>Poodae</taxon>
        <taxon>Poeae</taxon>
        <taxon>Poeae Chloroplast Group 1 (Aveneae type)</taxon>
        <taxon>Aveninae</taxon>
        <taxon>Avena</taxon>
    </lineage>
</organism>
<evidence type="ECO:0000313" key="2">
    <source>
        <dbReference type="Proteomes" id="UP001732700"/>
    </source>
</evidence>
<sequence length="157" mass="17306">MVRTQYSSPIRVFRADSAGEYISHHLRGVLAEQGTLAQFSCPGAHAQNGVAERKHRHILETTRAMMIASSLPPHFWAEAVATSTYLINIQPSAALQGGIPLERLSGGSPDYSALRSFGCVCYVLLPPRERTKLTAQSVECVFLSYSDEHKEIQLVYS</sequence>